<proteinExistence type="predicted"/>
<evidence type="ECO:0000256" key="1">
    <source>
        <dbReference type="SAM" id="MobiDB-lite"/>
    </source>
</evidence>
<gene>
    <name evidence="2" type="ORF">Trco_001992</name>
</gene>
<comment type="caution">
    <text evidence="2">The sequence shown here is derived from an EMBL/GenBank/DDBJ whole genome shotgun (WGS) entry which is preliminary data.</text>
</comment>
<dbReference type="EMBL" id="JAIWOZ010000002">
    <property type="protein sequence ID" value="KAH6608646.1"/>
    <property type="molecule type" value="Genomic_DNA"/>
</dbReference>
<keyword evidence="3" id="KW-1185">Reference proteome</keyword>
<feature type="region of interest" description="Disordered" evidence="1">
    <location>
        <begin position="1"/>
        <end position="26"/>
    </location>
</feature>
<evidence type="ECO:0000313" key="3">
    <source>
        <dbReference type="Proteomes" id="UP000827724"/>
    </source>
</evidence>
<dbReference type="AlphaFoldDB" id="A0A9P8TUL8"/>
<dbReference type="Proteomes" id="UP000827724">
    <property type="component" value="Unassembled WGS sequence"/>
</dbReference>
<name>A0A9P8TUL8_9HYPO</name>
<accession>A0A9P8TUL8</accession>
<evidence type="ECO:0000313" key="2">
    <source>
        <dbReference type="EMBL" id="KAH6608646.1"/>
    </source>
</evidence>
<sequence>MPGDPLTSSHVVGLLRSQDPSSGLHRKKRCCRCWPSGVMVAIVPDFDQATALEALSTAPQVINPERERLVMRPVRERQPDAVSKQIVHIV</sequence>
<organism evidence="2 3">
    <name type="scientific">Trichoderma cornu-damae</name>
    <dbReference type="NCBI Taxonomy" id="654480"/>
    <lineage>
        <taxon>Eukaryota</taxon>
        <taxon>Fungi</taxon>
        <taxon>Dikarya</taxon>
        <taxon>Ascomycota</taxon>
        <taxon>Pezizomycotina</taxon>
        <taxon>Sordariomycetes</taxon>
        <taxon>Hypocreomycetidae</taxon>
        <taxon>Hypocreales</taxon>
        <taxon>Hypocreaceae</taxon>
        <taxon>Trichoderma</taxon>
    </lineage>
</organism>
<reference evidence="2" key="1">
    <citation type="submission" date="2021-08" db="EMBL/GenBank/DDBJ databases">
        <title>Chromosome-Level Trichoderma cornu-damae using Hi-C Data.</title>
        <authorList>
            <person name="Kim C.S."/>
        </authorList>
    </citation>
    <scope>NUCLEOTIDE SEQUENCE</scope>
    <source>
        <strain evidence="2">KA19-0412C</strain>
    </source>
</reference>
<protein>
    <submittedName>
        <fullName evidence="2">Uncharacterized protein</fullName>
    </submittedName>
</protein>
<feature type="compositionally biased region" description="Polar residues" evidence="1">
    <location>
        <begin position="1"/>
        <end position="10"/>
    </location>
</feature>